<evidence type="ECO:0000313" key="6">
    <source>
        <dbReference type="Proteomes" id="UP001204151"/>
    </source>
</evidence>
<keyword evidence="2" id="KW-0472">Membrane</keyword>
<feature type="domain" description="Type VI lipase adapter protein Tla3 N-terminal" evidence="3">
    <location>
        <begin position="114"/>
        <end position="269"/>
    </location>
</feature>
<name>A0ABT1ZQ83_9BURK</name>
<proteinExistence type="predicted"/>
<feature type="compositionally biased region" description="Low complexity" evidence="1">
    <location>
        <begin position="596"/>
        <end position="608"/>
    </location>
</feature>
<protein>
    <submittedName>
        <fullName evidence="5">DUF2875 family protein</fullName>
    </submittedName>
</protein>
<comment type="caution">
    <text evidence="5">The sequence shown here is derived from an EMBL/GenBank/DDBJ whole genome shotgun (WGS) entry which is preliminary data.</text>
</comment>
<feature type="transmembrane region" description="Helical" evidence="2">
    <location>
        <begin position="58"/>
        <end position="79"/>
    </location>
</feature>
<dbReference type="RefSeq" id="WP_258816621.1">
    <property type="nucleotide sequence ID" value="NZ_JANUGW010000006.1"/>
</dbReference>
<feature type="transmembrane region" description="Helical" evidence="2">
    <location>
        <begin position="17"/>
        <end position="38"/>
    </location>
</feature>
<sequence length="614" mass="68818">MSIPAVTDMETTKRPKAWIHIVGALIAFPVLFLLWLIFDFRVLHPELANVTVETTMDRLRWFGVPLVAVILLFGGKWMYSSWTASMRAREWQEKNLQLKQQEAAAHSEKSHREYALEVIGMGVTYEKYRQGKLWDALQGGTPFTSLREQDPKKYAWSDFDKLGVSGSRACDALENGAKLSPMFWGVPTFYAGSPIADPAKRPSAIRPMAGLAASAEGTGMAWHLFVTGPWQLSERPDQLLEQVFAFFDAYPDLPYIVLLADDSSATRDLGLPPEAPQLIRDGYYIPDMPDSTTVFVLARRERVEPLRPYVWDDPDNDYLQENLRMMYYDVMESVPTPEKLANQEKFHGGRQPSVAEWLTAAAAFAKHPVYDDKEAGISLAAFRRWLNDPPKDWKPTPWFPLPWNRNQMRAFDDLPSLGYIHRPVFVKFEDEHGRPVNRRDARQKMLEAGWQRALQTLPDTERATGPVRIVGAFGNHVEQQRALEGVLHTFATQGGLEIDTSKTAQFINTDHRLGNTGAATLFMQMALGVMGSYIEGGTSAAINLRDPTGASIVFISPPSEASRKKQHGMNVFKHNVKPAIDPENYKPPTVGAVLQPSKASSAPEPSASHVNAQQ</sequence>
<dbReference type="Proteomes" id="UP001204151">
    <property type="component" value="Unassembled WGS sequence"/>
</dbReference>
<gene>
    <name evidence="5" type="ORF">NX784_10650</name>
</gene>
<dbReference type="Pfam" id="PF11394">
    <property type="entry name" value="Tla3_N"/>
    <property type="match status" value="1"/>
</dbReference>
<accession>A0ABT1ZQ83</accession>
<feature type="domain" description="Type VI lipase adapter protein Tla3 C-terminal" evidence="4">
    <location>
        <begin position="417"/>
        <end position="557"/>
    </location>
</feature>
<evidence type="ECO:0000259" key="3">
    <source>
        <dbReference type="Pfam" id="PF11394"/>
    </source>
</evidence>
<feature type="region of interest" description="Disordered" evidence="1">
    <location>
        <begin position="577"/>
        <end position="614"/>
    </location>
</feature>
<keyword evidence="2" id="KW-0812">Transmembrane</keyword>
<evidence type="ECO:0000256" key="1">
    <source>
        <dbReference type="SAM" id="MobiDB-lite"/>
    </source>
</evidence>
<organism evidence="5 6">
    <name type="scientific">Massilia pinisoli</name>
    <dbReference type="NCBI Taxonomy" id="1772194"/>
    <lineage>
        <taxon>Bacteria</taxon>
        <taxon>Pseudomonadati</taxon>
        <taxon>Pseudomonadota</taxon>
        <taxon>Betaproteobacteria</taxon>
        <taxon>Burkholderiales</taxon>
        <taxon>Oxalobacteraceae</taxon>
        <taxon>Telluria group</taxon>
        <taxon>Massilia</taxon>
    </lineage>
</organism>
<evidence type="ECO:0000259" key="4">
    <source>
        <dbReference type="Pfam" id="PF20995"/>
    </source>
</evidence>
<dbReference type="InterPro" id="IPR021531">
    <property type="entry name" value="Tla3_N"/>
</dbReference>
<dbReference type="Pfam" id="PF20995">
    <property type="entry name" value="Tla3_C"/>
    <property type="match status" value="1"/>
</dbReference>
<reference evidence="5 6" key="1">
    <citation type="submission" date="2022-08" db="EMBL/GenBank/DDBJ databases">
        <title>Reclassification of Massilia species as members of the genera Telluria, Duganella, Pseudoduganella, Mokoshia gen. nov. and Zemynaea gen. nov. using orthogonal and non-orthogonal genome-based approaches.</title>
        <authorList>
            <person name="Bowman J.P."/>
        </authorList>
    </citation>
    <scope>NUCLEOTIDE SEQUENCE [LARGE SCALE GENOMIC DNA]</scope>
    <source>
        <strain evidence="5 6">JCM 31316</strain>
    </source>
</reference>
<evidence type="ECO:0000313" key="5">
    <source>
        <dbReference type="EMBL" id="MCS0582050.1"/>
    </source>
</evidence>
<keyword evidence="6" id="KW-1185">Reference proteome</keyword>
<evidence type="ECO:0000256" key="2">
    <source>
        <dbReference type="SAM" id="Phobius"/>
    </source>
</evidence>
<dbReference type="InterPro" id="IPR048303">
    <property type="entry name" value="Tla3_C"/>
</dbReference>
<keyword evidence="2" id="KW-1133">Transmembrane helix</keyword>
<dbReference type="EMBL" id="JANUGW010000006">
    <property type="protein sequence ID" value="MCS0582050.1"/>
    <property type="molecule type" value="Genomic_DNA"/>
</dbReference>